<feature type="transmembrane region" description="Helical" evidence="1">
    <location>
        <begin position="6"/>
        <end position="26"/>
    </location>
</feature>
<organism evidence="2 3">
    <name type="scientific">Haloechinothrix salitolerans</name>
    <dbReference type="NCBI Taxonomy" id="926830"/>
    <lineage>
        <taxon>Bacteria</taxon>
        <taxon>Bacillati</taxon>
        <taxon>Actinomycetota</taxon>
        <taxon>Actinomycetes</taxon>
        <taxon>Pseudonocardiales</taxon>
        <taxon>Pseudonocardiaceae</taxon>
        <taxon>Haloechinothrix</taxon>
    </lineage>
</organism>
<name>A0ABW2C1T2_9PSEU</name>
<evidence type="ECO:0000313" key="2">
    <source>
        <dbReference type="EMBL" id="MFC6868502.1"/>
    </source>
</evidence>
<evidence type="ECO:0000256" key="1">
    <source>
        <dbReference type="SAM" id="Phobius"/>
    </source>
</evidence>
<gene>
    <name evidence="2" type="ORF">ACFQGD_15275</name>
</gene>
<keyword evidence="1" id="KW-1133">Transmembrane helix</keyword>
<keyword evidence="1" id="KW-0812">Transmembrane</keyword>
<dbReference type="RefSeq" id="WP_345392698.1">
    <property type="nucleotide sequence ID" value="NZ_BAABLA010000011.1"/>
</dbReference>
<evidence type="ECO:0000313" key="3">
    <source>
        <dbReference type="Proteomes" id="UP001596337"/>
    </source>
</evidence>
<dbReference type="EMBL" id="JBHSXX010000001">
    <property type="protein sequence ID" value="MFC6868502.1"/>
    <property type="molecule type" value="Genomic_DNA"/>
</dbReference>
<proteinExistence type="predicted"/>
<reference evidence="3" key="1">
    <citation type="journal article" date="2019" name="Int. J. Syst. Evol. Microbiol.">
        <title>The Global Catalogue of Microorganisms (GCM) 10K type strain sequencing project: providing services to taxonomists for standard genome sequencing and annotation.</title>
        <authorList>
            <consortium name="The Broad Institute Genomics Platform"/>
            <consortium name="The Broad Institute Genome Sequencing Center for Infectious Disease"/>
            <person name="Wu L."/>
            <person name="Ma J."/>
        </authorList>
    </citation>
    <scope>NUCLEOTIDE SEQUENCE [LARGE SCALE GENOMIC DNA]</scope>
    <source>
        <strain evidence="3">KCTC 32255</strain>
    </source>
</reference>
<keyword evidence="1" id="KW-0472">Membrane</keyword>
<protein>
    <submittedName>
        <fullName evidence="2">Uncharacterized protein</fullName>
    </submittedName>
</protein>
<sequence>MTALLVTLTVIEIALVVGVLAVYLILIGRKLRIVSNTLGKVAFGVRAVESQTAPIGPSVVRINQRLGEINDALGPLAEKAEAAARQRG</sequence>
<comment type="caution">
    <text evidence="2">The sequence shown here is derived from an EMBL/GenBank/DDBJ whole genome shotgun (WGS) entry which is preliminary data.</text>
</comment>
<accession>A0ABW2C1T2</accession>
<keyword evidence="3" id="KW-1185">Reference proteome</keyword>
<dbReference type="Proteomes" id="UP001596337">
    <property type="component" value="Unassembled WGS sequence"/>
</dbReference>